<proteinExistence type="predicted"/>
<sequence>MRRGMAVHSKGAPLHNCWGFIDGTARAISRPSTSQKLFFSGHKRIHAVKYQSFMSPNGIICQLSGSFFRSRHDAGILRKSKTYEKLQKLVHGHSYCLCGVPAYPFRPMLLKP</sequence>
<keyword evidence="5" id="KW-1185">Reference proteome</keyword>
<evidence type="ECO:0000256" key="2">
    <source>
        <dbReference type="ARBA" id="ARBA00022723"/>
    </source>
</evidence>
<feature type="domain" description="DDE Tnp4" evidence="3">
    <location>
        <begin position="21"/>
        <end position="107"/>
    </location>
</feature>
<evidence type="ECO:0000313" key="4">
    <source>
        <dbReference type="EMBL" id="KAK8765833.1"/>
    </source>
</evidence>
<comment type="cofactor">
    <cofactor evidence="1">
        <name>a divalent metal cation</name>
        <dbReference type="ChEBI" id="CHEBI:60240"/>
    </cofactor>
</comment>
<accession>A0AAQ4DTP3</accession>
<dbReference type="GO" id="GO:0046872">
    <property type="term" value="F:metal ion binding"/>
    <property type="evidence" value="ECO:0007669"/>
    <property type="project" value="UniProtKB-KW"/>
</dbReference>
<gene>
    <name evidence="4" type="ORF">V5799_031555</name>
</gene>
<name>A0AAQ4DTP3_AMBAM</name>
<keyword evidence="2" id="KW-0479">Metal-binding</keyword>
<dbReference type="Pfam" id="PF13359">
    <property type="entry name" value="DDE_Tnp_4"/>
    <property type="match status" value="1"/>
</dbReference>
<dbReference type="InterPro" id="IPR027806">
    <property type="entry name" value="HARBI1_dom"/>
</dbReference>
<dbReference type="AlphaFoldDB" id="A0AAQ4DTP3"/>
<comment type="caution">
    <text evidence="4">The sequence shown here is derived from an EMBL/GenBank/DDBJ whole genome shotgun (WGS) entry which is preliminary data.</text>
</comment>
<dbReference type="EMBL" id="JARKHS020026977">
    <property type="protein sequence ID" value="KAK8765833.1"/>
    <property type="molecule type" value="Genomic_DNA"/>
</dbReference>
<organism evidence="4 5">
    <name type="scientific">Amblyomma americanum</name>
    <name type="common">Lone star tick</name>
    <dbReference type="NCBI Taxonomy" id="6943"/>
    <lineage>
        <taxon>Eukaryota</taxon>
        <taxon>Metazoa</taxon>
        <taxon>Ecdysozoa</taxon>
        <taxon>Arthropoda</taxon>
        <taxon>Chelicerata</taxon>
        <taxon>Arachnida</taxon>
        <taxon>Acari</taxon>
        <taxon>Parasitiformes</taxon>
        <taxon>Ixodida</taxon>
        <taxon>Ixodoidea</taxon>
        <taxon>Ixodidae</taxon>
        <taxon>Amblyomminae</taxon>
        <taxon>Amblyomma</taxon>
    </lineage>
</organism>
<protein>
    <recommendedName>
        <fullName evidence="3">DDE Tnp4 domain-containing protein</fullName>
    </recommendedName>
</protein>
<evidence type="ECO:0000256" key="1">
    <source>
        <dbReference type="ARBA" id="ARBA00001968"/>
    </source>
</evidence>
<evidence type="ECO:0000259" key="3">
    <source>
        <dbReference type="Pfam" id="PF13359"/>
    </source>
</evidence>
<dbReference type="Proteomes" id="UP001321473">
    <property type="component" value="Unassembled WGS sequence"/>
</dbReference>
<evidence type="ECO:0000313" key="5">
    <source>
        <dbReference type="Proteomes" id="UP001321473"/>
    </source>
</evidence>
<reference evidence="4 5" key="1">
    <citation type="journal article" date="2023" name="Arcadia Sci">
        <title>De novo assembly of a long-read Amblyomma americanum tick genome.</title>
        <authorList>
            <person name="Chou S."/>
            <person name="Poskanzer K.E."/>
            <person name="Rollins M."/>
            <person name="Thuy-Boun P.S."/>
        </authorList>
    </citation>
    <scope>NUCLEOTIDE SEQUENCE [LARGE SCALE GENOMIC DNA]</scope>
    <source>
        <strain evidence="4">F_SG_1</strain>
        <tissue evidence="4">Salivary glands</tissue>
    </source>
</reference>